<gene>
    <name evidence="2" type="ORF">NDU88_001477</name>
</gene>
<dbReference type="Proteomes" id="UP001066276">
    <property type="component" value="Chromosome 3_2"/>
</dbReference>
<keyword evidence="3" id="KW-1185">Reference proteome</keyword>
<proteinExistence type="predicted"/>
<reference evidence="2" key="1">
    <citation type="journal article" date="2022" name="bioRxiv">
        <title>Sequencing and chromosome-scale assembly of the giantPleurodeles waltlgenome.</title>
        <authorList>
            <person name="Brown T."/>
            <person name="Elewa A."/>
            <person name="Iarovenko S."/>
            <person name="Subramanian E."/>
            <person name="Araus A.J."/>
            <person name="Petzold A."/>
            <person name="Susuki M."/>
            <person name="Suzuki K.-i.T."/>
            <person name="Hayashi T."/>
            <person name="Toyoda A."/>
            <person name="Oliveira C."/>
            <person name="Osipova E."/>
            <person name="Leigh N.D."/>
            <person name="Simon A."/>
            <person name="Yun M.H."/>
        </authorList>
    </citation>
    <scope>NUCLEOTIDE SEQUENCE</scope>
    <source>
        <strain evidence="2">20211129_DDA</strain>
        <tissue evidence="2">Liver</tissue>
    </source>
</reference>
<evidence type="ECO:0000313" key="2">
    <source>
        <dbReference type="EMBL" id="KAJ1176194.1"/>
    </source>
</evidence>
<accession>A0AAV7THY6</accession>
<dbReference type="EMBL" id="JANPWB010000006">
    <property type="protein sequence ID" value="KAJ1176194.1"/>
    <property type="molecule type" value="Genomic_DNA"/>
</dbReference>
<protein>
    <submittedName>
        <fullName evidence="2">Uncharacterized protein</fullName>
    </submittedName>
</protein>
<evidence type="ECO:0000313" key="3">
    <source>
        <dbReference type="Proteomes" id="UP001066276"/>
    </source>
</evidence>
<dbReference type="AlphaFoldDB" id="A0AAV7THY6"/>
<sequence>MPSGAGPEAGCTVGERGETRSGDQGEGSLRGAGLPEITHTHRAQLRRVGGPGVDSGRNGARARTLGKLEQEGGRKGNPGRILVATSTIPMFRAGQVELTEKGYKKAHTVGCQVTLGEITATLKEDTVPSKKMI</sequence>
<name>A0AAV7THY6_PLEWA</name>
<feature type="region of interest" description="Disordered" evidence="1">
    <location>
        <begin position="1"/>
        <end position="80"/>
    </location>
</feature>
<comment type="caution">
    <text evidence="2">The sequence shown here is derived from an EMBL/GenBank/DDBJ whole genome shotgun (WGS) entry which is preliminary data.</text>
</comment>
<organism evidence="2 3">
    <name type="scientific">Pleurodeles waltl</name>
    <name type="common">Iberian ribbed newt</name>
    <dbReference type="NCBI Taxonomy" id="8319"/>
    <lineage>
        <taxon>Eukaryota</taxon>
        <taxon>Metazoa</taxon>
        <taxon>Chordata</taxon>
        <taxon>Craniata</taxon>
        <taxon>Vertebrata</taxon>
        <taxon>Euteleostomi</taxon>
        <taxon>Amphibia</taxon>
        <taxon>Batrachia</taxon>
        <taxon>Caudata</taxon>
        <taxon>Salamandroidea</taxon>
        <taxon>Salamandridae</taxon>
        <taxon>Pleurodelinae</taxon>
        <taxon>Pleurodeles</taxon>
    </lineage>
</organism>
<evidence type="ECO:0000256" key="1">
    <source>
        <dbReference type="SAM" id="MobiDB-lite"/>
    </source>
</evidence>